<evidence type="ECO:0000313" key="1">
    <source>
        <dbReference type="EMBL" id="MYL65989.1"/>
    </source>
</evidence>
<gene>
    <name evidence="1" type="ORF">GLW07_21865</name>
</gene>
<dbReference type="AlphaFoldDB" id="A0A845F5B9"/>
<dbReference type="InterPro" id="IPR027417">
    <property type="entry name" value="P-loop_NTPase"/>
</dbReference>
<evidence type="ECO:0000313" key="2">
    <source>
        <dbReference type="Proteomes" id="UP000447833"/>
    </source>
</evidence>
<dbReference type="Proteomes" id="UP000447833">
    <property type="component" value="Unassembled WGS sequence"/>
</dbReference>
<dbReference type="Gene3D" id="3.40.50.300">
    <property type="entry name" value="P-loop containing nucleotide triphosphate hydrolases"/>
    <property type="match status" value="1"/>
</dbReference>
<dbReference type="RefSeq" id="WP_160921671.1">
    <property type="nucleotide sequence ID" value="NZ_WMEY01000013.1"/>
</dbReference>
<dbReference type="EMBL" id="WMEY01000013">
    <property type="protein sequence ID" value="MYL65989.1"/>
    <property type="molecule type" value="Genomic_DNA"/>
</dbReference>
<comment type="caution">
    <text evidence="1">The sequence shown here is derived from an EMBL/GenBank/DDBJ whole genome shotgun (WGS) entry which is preliminary data.</text>
</comment>
<dbReference type="PANTHER" id="PTHR41930:SF1">
    <property type="entry name" value="DEPHOSPHO-COA KINASE"/>
    <property type="match status" value="1"/>
</dbReference>
<accession>A0A845F5B9</accession>
<reference evidence="1 2" key="1">
    <citation type="submission" date="2019-11" db="EMBL/GenBank/DDBJ databases">
        <title>Genome sequences of 17 halophilic strains isolated from different environments.</title>
        <authorList>
            <person name="Furrow R.E."/>
        </authorList>
    </citation>
    <scope>NUCLEOTIDE SEQUENCE [LARGE SCALE GENOMIC DNA]</scope>
    <source>
        <strain evidence="1 2">22506_14_FS</strain>
    </source>
</reference>
<dbReference type="PANTHER" id="PTHR41930">
    <property type="entry name" value="UPF0200 PROTEIN MJ1399"/>
    <property type="match status" value="1"/>
</dbReference>
<name>A0A845F5B9_9BACL</name>
<dbReference type="SUPFAM" id="SSF52540">
    <property type="entry name" value="P-loop containing nucleoside triphosphate hydrolases"/>
    <property type="match status" value="1"/>
</dbReference>
<protein>
    <submittedName>
        <fullName evidence="1">AAA family ATPase</fullName>
    </submittedName>
</protein>
<organism evidence="1 2">
    <name type="scientific">Guptibacillus hwajinpoensis</name>
    <dbReference type="NCBI Taxonomy" id="208199"/>
    <lineage>
        <taxon>Bacteria</taxon>
        <taxon>Bacillati</taxon>
        <taxon>Bacillota</taxon>
        <taxon>Bacilli</taxon>
        <taxon>Bacillales</taxon>
        <taxon>Guptibacillaceae</taxon>
        <taxon>Guptibacillus</taxon>
    </lineage>
</organism>
<proteinExistence type="predicted"/>
<sequence>MNKVVVGFCGKLASGKTTLSQVLAKKLDFQMISFGDFVRNYTSAKGFDSSSRETLQYFGEKLISQWGYEGFCNKVLEGVDLNEIKGVVIDGIRHKEIYFNLRDLYRDKFLFVFIDVDESLRLNRMSKRDISPQGQNIILEQHSTEIQVEELKAYSNLTINNSESLDDNIVKLINFINERD</sequence>
<dbReference type="Pfam" id="PF13238">
    <property type="entry name" value="AAA_18"/>
    <property type="match status" value="1"/>
</dbReference>